<dbReference type="InterPro" id="IPR025665">
    <property type="entry name" value="Beta-barrel_OMP_2"/>
</dbReference>
<sequence>MKKLLSLAAAFLLCAGVQAQIVSSRSVSIKSAQKQPSETQWFLRGGLNVMKMTGDGAEDTGSKLGYNFVYGFQKPLGSVGTYWGMEFGLGSRGWKVEENESDYEYSLSLMAHNVQVSPFTFGYKYNITDALAVDAHLGAYVSCDYVGKIKEKESYQGDSEETSVNMGDWEDWKRVDAGMNIGVGIWYDRFNLDFTYQRGFIKTWECNTSNVLIRLGVAF</sequence>
<protein>
    <submittedName>
        <fullName evidence="4">PorT family protein</fullName>
    </submittedName>
    <submittedName>
        <fullName evidence="5">Porin family protein</fullName>
    </submittedName>
</protein>
<dbReference type="EMBL" id="CZAI01000001">
    <property type="protein sequence ID" value="CUO59867.1"/>
    <property type="molecule type" value="Genomic_DNA"/>
</dbReference>
<dbReference type="Proteomes" id="UP000283512">
    <property type="component" value="Unassembled WGS sequence"/>
</dbReference>
<dbReference type="EMBL" id="JAUONL010000006">
    <property type="protein sequence ID" value="MDO6357898.1"/>
    <property type="molecule type" value="Genomic_DNA"/>
</dbReference>
<name>A0A174GEA7_9BACE</name>
<dbReference type="EMBL" id="QRUO01000005">
    <property type="protein sequence ID" value="RGR72455.1"/>
    <property type="molecule type" value="Genomic_DNA"/>
</dbReference>
<reference evidence="3 9" key="1">
    <citation type="submission" date="2015-09" db="EMBL/GenBank/DDBJ databases">
        <authorList>
            <consortium name="Pathogen Informatics"/>
        </authorList>
    </citation>
    <scope>NUCLEOTIDE SEQUENCE [LARGE SCALE GENOMIC DNA]</scope>
    <source>
        <strain evidence="3 9">2789STDY5834880</strain>
    </source>
</reference>
<evidence type="ECO:0000313" key="7">
    <source>
        <dbReference type="EMBL" id="RHD43392.1"/>
    </source>
</evidence>
<evidence type="ECO:0000313" key="4">
    <source>
        <dbReference type="EMBL" id="KAA5503922.1"/>
    </source>
</evidence>
<feature type="domain" description="Outer membrane protein beta-barrel" evidence="2">
    <location>
        <begin position="32"/>
        <end position="203"/>
    </location>
</feature>
<feature type="chain" id="PRO_5042683118" evidence="1">
    <location>
        <begin position="20"/>
        <end position="219"/>
    </location>
</feature>
<dbReference type="Proteomes" id="UP000095657">
    <property type="component" value="Unassembled WGS sequence"/>
</dbReference>
<dbReference type="EMBL" id="QSJD01000043">
    <property type="protein sequence ID" value="RHD43392.1"/>
    <property type="molecule type" value="Genomic_DNA"/>
</dbReference>
<dbReference type="STRING" id="47678.ERS852494_00289"/>
<proteinExistence type="predicted"/>
<dbReference type="Pfam" id="PF13568">
    <property type="entry name" value="OMP_b-brl_2"/>
    <property type="match status" value="1"/>
</dbReference>
<dbReference type="EMBL" id="VVYD01000001">
    <property type="protein sequence ID" value="KAA5503922.1"/>
    <property type="molecule type" value="Genomic_DNA"/>
</dbReference>
<dbReference type="Proteomes" id="UP000368418">
    <property type="component" value="Unassembled WGS sequence"/>
</dbReference>
<accession>A0A174GEA7</accession>
<evidence type="ECO:0000313" key="8">
    <source>
        <dbReference type="EMBL" id="RHH89188.1"/>
    </source>
</evidence>
<keyword evidence="1" id="KW-0732">Signal</keyword>
<evidence type="ECO:0000313" key="10">
    <source>
        <dbReference type="Proteomes" id="UP000283512"/>
    </source>
</evidence>
<evidence type="ECO:0000259" key="2">
    <source>
        <dbReference type="Pfam" id="PF13568"/>
    </source>
</evidence>
<evidence type="ECO:0000313" key="6">
    <source>
        <dbReference type="EMBL" id="RGR72455.1"/>
    </source>
</evidence>
<evidence type="ECO:0000313" key="12">
    <source>
        <dbReference type="Proteomes" id="UP000284689"/>
    </source>
</evidence>
<evidence type="ECO:0000313" key="3">
    <source>
        <dbReference type="EMBL" id="CUO59867.1"/>
    </source>
</evidence>
<evidence type="ECO:0000313" key="13">
    <source>
        <dbReference type="Proteomes" id="UP000368418"/>
    </source>
</evidence>
<gene>
    <name evidence="8" type="ORF">DW190_12560</name>
    <name evidence="7" type="ORF">DW794_18985</name>
    <name evidence="6" type="ORF">DWY26_07030</name>
    <name evidence="3" type="ORF">ERS852494_00289</name>
    <name evidence="4" type="ORF">F2Y31_01375</name>
    <name evidence="5" type="ORF">Q4469_09390</name>
</gene>
<dbReference type="Proteomes" id="UP000284689">
    <property type="component" value="Unassembled WGS sequence"/>
</dbReference>
<dbReference type="Proteomes" id="UP001170023">
    <property type="component" value="Unassembled WGS sequence"/>
</dbReference>
<evidence type="ECO:0000313" key="9">
    <source>
        <dbReference type="Proteomes" id="UP000095657"/>
    </source>
</evidence>
<organism evidence="3 9">
    <name type="scientific">Bacteroides caccae</name>
    <dbReference type="NCBI Taxonomy" id="47678"/>
    <lineage>
        <taxon>Bacteria</taxon>
        <taxon>Pseudomonadati</taxon>
        <taxon>Bacteroidota</taxon>
        <taxon>Bacteroidia</taxon>
        <taxon>Bacteroidales</taxon>
        <taxon>Bacteroidaceae</taxon>
        <taxon>Bacteroides</taxon>
    </lineage>
</organism>
<reference evidence="10 11" key="2">
    <citation type="submission" date="2018-08" db="EMBL/GenBank/DDBJ databases">
        <title>A genome reference for cultivated species of the human gut microbiota.</title>
        <authorList>
            <person name="Zou Y."/>
            <person name="Xue W."/>
            <person name="Luo G."/>
        </authorList>
    </citation>
    <scope>NUCLEOTIDE SEQUENCE [LARGE SCALE GENOMIC DNA]</scope>
    <source>
        <strain evidence="6 11">AF24-29LB</strain>
        <strain evidence="8 10">AM16-49B</strain>
        <strain evidence="7 12">AM31-16AC</strain>
    </source>
</reference>
<feature type="signal peptide" evidence="1">
    <location>
        <begin position="1"/>
        <end position="19"/>
    </location>
</feature>
<dbReference type="RefSeq" id="WP_022043197.1">
    <property type="nucleotide sequence ID" value="NZ_CACRTB010000007.1"/>
</dbReference>
<dbReference type="AlphaFoldDB" id="A0A174GEA7"/>
<evidence type="ECO:0000313" key="11">
    <source>
        <dbReference type="Proteomes" id="UP000284205"/>
    </source>
</evidence>
<reference evidence="5" key="4">
    <citation type="submission" date="2023-07" db="EMBL/GenBank/DDBJ databases">
        <title>Whole Genome Sequencing of Colonoscopy isolates.</title>
        <authorList>
            <person name="Surve S.V."/>
            <person name="Valls R.A."/>
            <person name="Barrak K.E."/>
            <person name="Gardner T.B."/>
            <person name="O'Toole G.A."/>
        </authorList>
    </citation>
    <scope>NUCLEOTIDE SEQUENCE</scope>
    <source>
        <strain evidence="5">GP0119</strain>
    </source>
</reference>
<evidence type="ECO:0000313" key="5">
    <source>
        <dbReference type="EMBL" id="MDO6357898.1"/>
    </source>
</evidence>
<dbReference type="Proteomes" id="UP000284205">
    <property type="component" value="Unassembled WGS sequence"/>
</dbReference>
<dbReference type="EMBL" id="QRKD01000011">
    <property type="protein sequence ID" value="RHH89188.1"/>
    <property type="molecule type" value="Genomic_DNA"/>
</dbReference>
<evidence type="ECO:0000256" key="1">
    <source>
        <dbReference type="SAM" id="SignalP"/>
    </source>
</evidence>
<reference evidence="4 13" key="3">
    <citation type="journal article" date="2019" name="Nat. Med.">
        <title>A library of human gut bacterial isolates paired with longitudinal multiomics data enables mechanistic microbiome research.</title>
        <authorList>
            <person name="Poyet M."/>
            <person name="Groussin M."/>
            <person name="Gibbons S.M."/>
            <person name="Avila-Pacheco J."/>
            <person name="Jiang X."/>
            <person name="Kearney S.M."/>
            <person name="Perrotta A.R."/>
            <person name="Berdy B."/>
            <person name="Zhao S."/>
            <person name="Lieberman T.D."/>
            <person name="Swanson P.K."/>
            <person name="Smith M."/>
            <person name="Roesemann S."/>
            <person name="Alexander J.E."/>
            <person name="Rich S.A."/>
            <person name="Livny J."/>
            <person name="Vlamakis H."/>
            <person name="Clish C."/>
            <person name="Bullock K."/>
            <person name="Deik A."/>
            <person name="Scott J."/>
            <person name="Pierce K.A."/>
            <person name="Xavier R.J."/>
            <person name="Alm E.J."/>
        </authorList>
    </citation>
    <scope>NUCLEOTIDE SEQUENCE [LARGE SCALE GENOMIC DNA]</scope>
    <source>
        <strain evidence="4 13">BIOML-A19</strain>
    </source>
</reference>